<evidence type="ECO:0000313" key="3">
    <source>
        <dbReference type="EMBL" id="CAB9509540.1"/>
    </source>
</evidence>
<keyword evidence="4" id="KW-1185">Reference proteome</keyword>
<accession>A0A9N8DZP5</accession>
<evidence type="ECO:0000313" key="4">
    <source>
        <dbReference type="Proteomes" id="UP001153069"/>
    </source>
</evidence>
<dbReference type="Proteomes" id="UP001153069">
    <property type="component" value="Unassembled WGS sequence"/>
</dbReference>
<feature type="region of interest" description="Disordered" evidence="1">
    <location>
        <begin position="320"/>
        <end position="342"/>
    </location>
</feature>
<organism evidence="3 4">
    <name type="scientific">Seminavis robusta</name>
    <dbReference type="NCBI Taxonomy" id="568900"/>
    <lineage>
        <taxon>Eukaryota</taxon>
        <taxon>Sar</taxon>
        <taxon>Stramenopiles</taxon>
        <taxon>Ochrophyta</taxon>
        <taxon>Bacillariophyta</taxon>
        <taxon>Bacillariophyceae</taxon>
        <taxon>Bacillariophycidae</taxon>
        <taxon>Naviculales</taxon>
        <taxon>Naviculaceae</taxon>
        <taxon>Seminavis</taxon>
    </lineage>
</organism>
<dbReference type="InterPro" id="IPR049227">
    <property type="entry name" value="DUF6824"/>
</dbReference>
<dbReference type="Pfam" id="PF20710">
    <property type="entry name" value="DUF6824"/>
    <property type="match status" value="1"/>
</dbReference>
<comment type="caution">
    <text evidence="3">The sequence shown here is derived from an EMBL/GenBank/DDBJ whole genome shotgun (WGS) entry which is preliminary data.</text>
</comment>
<dbReference type="EMBL" id="CAICTM010000393">
    <property type="protein sequence ID" value="CAB9509540.1"/>
    <property type="molecule type" value="Genomic_DNA"/>
</dbReference>
<protein>
    <submittedName>
        <fullName evidence="3">Nitrilase family, member 2</fullName>
    </submittedName>
</protein>
<sequence>MIFKFQGEPKLTTLNSSMDNQPSKAAPEKIGNYWVARSKHTKRLLPETFEPTQYSVICGRTKFCFDSVGNRRFKVTAKMFLQEYSEAKTKAEKSKIVTRVFNLVKESSPEGAFVTFENGRWYECSERISREKIGALFRDMLPQTYQSSAKAKQARKDSLGSNSSRSGSPESIPMPSLNSTINNIITQSNRHSNTINTTSNGTSLVAAYQNVQPQHLALASLASADPLPSDNTLPVPAFASGPMSFPSFFDVDASNFVPLERAETQCPGVTNMMNMGMGSSNVNMGSSNVNMGNINMGNINIGNMGYPNIGNINSSNQWFFQPDQNGNFKNDNNSNSNNNGSV</sequence>
<feature type="compositionally biased region" description="Low complexity" evidence="1">
    <location>
        <begin position="325"/>
        <end position="342"/>
    </location>
</feature>
<gene>
    <name evidence="3" type="ORF">SEMRO_394_G133740.1</name>
</gene>
<evidence type="ECO:0000256" key="1">
    <source>
        <dbReference type="SAM" id="MobiDB-lite"/>
    </source>
</evidence>
<name>A0A9N8DZP5_9STRA</name>
<feature type="domain" description="DUF6824" evidence="2">
    <location>
        <begin position="56"/>
        <end position="139"/>
    </location>
</feature>
<feature type="compositionally biased region" description="Low complexity" evidence="1">
    <location>
        <begin position="159"/>
        <end position="171"/>
    </location>
</feature>
<evidence type="ECO:0000259" key="2">
    <source>
        <dbReference type="Pfam" id="PF20710"/>
    </source>
</evidence>
<feature type="region of interest" description="Disordered" evidence="1">
    <location>
        <begin position="147"/>
        <end position="178"/>
    </location>
</feature>
<reference evidence="3" key="1">
    <citation type="submission" date="2020-06" db="EMBL/GenBank/DDBJ databases">
        <authorList>
            <consortium name="Plant Systems Biology data submission"/>
        </authorList>
    </citation>
    <scope>NUCLEOTIDE SEQUENCE</scope>
    <source>
        <strain evidence="3">D6</strain>
    </source>
</reference>
<proteinExistence type="predicted"/>
<dbReference type="AlphaFoldDB" id="A0A9N8DZP5"/>